<dbReference type="Gene3D" id="3.40.50.300">
    <property type="entry name" value="P-loop containing nucleotide triphosphate hydrolases"/>
    <property type="match status" value="1"/>
</dbReference>
<name>A0ABY8Q834_9RHOB</name>
<dbReference type="Proteomes" id="UP001230978">
    <property type="component" value="Chromosome"/>
</dbReference>
<evidence type="ECO:0000313" key="1">
    <source>
        <dbReference type="EMBL" id="WGV17030.1"/>
    </source>
</evidence>
<dbReference type="InterPro" id="IPR027417">
    <property type="entry name" value="P-loop_NTPase"/>
</dbReference>
<reference evidence="1 2" key="1">
    <citation type="submission" date="2023-04" db="EMBL/GenBank/DDBJ databases">
        <title>YMD61, complete Genome.</title>
        <authorList>
            <person name="Zhang J."/>
        </authorList>
    </citation>
    <scope>NUCLEOTIDE SEQUENCE [LARGE SCALE GENOMIC DNA]</scope>
    <source>
        <strain evidence="1 2">YMD61</strain>
    </source>
</reference>
<gene>
    <name evidence="1" type="ORF">QF092_04270</name>
</gene>
<keyword evidence="2" id="KW-1185">Reference proteome</keyword>
<proteinExistence type="predicted"/>
<organism evidence="1 2">
    <name type="scientific">Fuscovulum ytuae</name>
    <dbReference type="NCBI Taxonomy" id="3042299"/>
    <lineage>
        <taxon>Bacteria</taxon>
        <taxon>Pseudomonadati</taxon>
        <taxon>Pseudomonadota</taxon>
        <taxon>Alphaproteobacteria</taxon>
        <taxon>Rhodobacterales</taxon>
        <taxon>Paracoccaceae</taxon>
        <taxon>Fuscovulum</taxon>
    </lineage>
</organism>
<evidence type="ECO:0000313" key="2">
    <source>
        <dbReference type="Proteomes" id="UP001230978"/>
    </source>
</evidence>
<evidence type="ECO:0008006" key="3">
    <source>
        <dbReference type="Google" id="ProtNLM"/>
    </source>
</evidence>
<sequence>MRLILHVGMGKTGTSSIQKRLANSTDALRAQRAHYLGMWLDMVDPRVKALNNQTEFFTQDAETIRTAGDILVSHMKQRHAVDGVDTFILSNEALAGKAILLRPMVDRIRELGVSVRVIAYVRNPIDWLPSAFVQWGVRHKLSPGRVRPYPEKARRLVSWYRGILEWHEQSPELLELRSYDDAPDVVADFSAAIGLRLPPSPDRELERAEDAEIILRALFNDAFKATVLPERFNRLVLPNLDKVARLDDVIAACLDYSETPQVVAENAAFFDRVAAVCGFDPRTKGKGTPRPAPDPGPVKDRILDALVEITLMQAQQIRRLEDTVERLARGEDLPPGSFPPIRRP</sequence>
<dbReference type="EMBL" id="CP124535">
    <property type="protein sequence ID" value="WGV17030.1"/>
    <property type="molecule type" value="Genomic_DNA"/>
</dbReference>
<dbReference type="SUPFAM" id="SSF52540">
    <property type="entry name" value="P-loop containing nucleoside triphosphate hydrolases"/>
    <property type="match status" value="1"/>
</dbReference>
<protein>
    <recommendedName>
        <fullName evidence="3">Sulfotransferase family protein</fullName>
    </recommendedName>
</protein>
<dbReference type="RefSeq" id="WP_281467940.1">
    <property type="nucleotide sequence ID" value="NZ_CP124535.1"/>
</dbReference>
<accession>A0ABY8Q834</accession>